<dbReference type="PANTHER" id="PTHR43265:SF1">
    <property type="entry name" value="ESTERASE ESTD"/>
    <property type="match status" value="1"/>
</dbReference>
<dbReference type="Pfam" id="PF12146">
    <property type="entry name" value="Hydrolase_4"/>
    <property type="match status" value="1"/>
</dbReference>
<dbReference type="SUPFAM" id="SSF53474">
    <property type="entry name" value="alpha/beta-Hydrolases"/>
    <property type="match status" value="1"/>
</dbReference>
<evidence type="ECO:0000259" key="1">
    <source>
        <dbReference type="Pfam" id="PF12146"/>
    </source>
</evidence>
<reference evidence="3" key="1">
    <citation type="submission" date="2017-03" db="EMBL/GenBank/DDBJ databases">
        <authorList>
            <person name="Safronova V.I."/>
            <person name="Sazanova A.L."/>
            <person name="Chirak E.R."/>
        </authorList>
    </citation>
    <scope>NUCLEOTIDE SEQUENCE [LARGE SCALE GENOMIC DNA]</scope>
    <source>
        <strain evidence="3">Ach-343</strain>
    </source>
</reference>
<keyword evidence="3" id="KW-1185">Reference proteome</keyword>
<dbReference type="Proteomes" id="UP000248616">
    <property type="component" value="Unassembled WGS sequence"/>
</dbReference>
<evidence type="ECO:0000313" key="2">
    <source>
        <dbReference type="EMBL" id="PZV34687.1"/>
    </source>
</evidence>
<accession>A0A2W7BVT2</accession>
<name>A0A2W7BVT2_9HYPH</name>
<dbReference type="AlphaFoldDB" id="A0A2W7BVT2"/>
<dbReference type="Gene3D" id="3.40.50.1820">
    <property type="entry name" value="alpha/beta hydrolase"/>
    <property type="match status" value="1"/>
</dbReference>
<proteinExistence type="predicted"/>
<protein>
    <recommendedName>
        <fullName evidence="1">Serine aminopeptidase S33 domain-containing protein</fullName>
    </recommendedName>
</protein>
<dbReference type="RefSeq" id="WP_111548003.1">
    <property type="nucleotide sequence ID" value="NZ_MZXV01000070.1"/>
</dbReference>
<dbReference type="InterPro" id="IPR022742">
    <property type="entry name" value="Hydrolase_4"/>
</dbReference>
<dbReference type="OrthoDB" id="9809549at2"/>
<dbReference type="GO" id="GO:0052689">
    <property type="term" value="F:carboxylic ester hydrolase activity"/>
    <property type="evidence" value="ECO:0007669"/>
    <property type="project" value="TreeGrafter"/>
</dbReference>
<sequence>MKPIDLPLMEGFQILLRGELFVEQARRRVSSTVDEYHWTTHAEKVGGPKPVQEAAVIEIGDDGKVANYSLFSSGAVLQRAVFGQNRALLTLRDGNEHELALTVAPDLVLQQNLLLQLSRSLAAFDRDQGPRKLHYFSPEALAVREIEVAPAGTLDWETSIGIRLNMSTSGALVSAVRMDEQGTLVGRAAAPVFHAVPIETLRGAEESIEPPPPPPGIDREEVTLESDDITLHGLFVHRREPAGPCPACLFLNGSGSITRWGGAPGMRLKTLETMDALAQVGVASLAIDARGAGKTGFGKADRSLGATRLADAGAAWRWLAARADIDALHLFAAGHSLGALVILQLLSVDPALAPAGLILLAPPGRPLRAILMEQNARESARLQVSEEEAGKRDAALRQWLDREARTDGTELRLGGLRPLTDPAVLDADPRAAIAAVRCPTLILHGDKDIQTSADRDAKALHRAARSRNVRSTYKEIHNADHLFRLEPEASTPERYRQDLPPNPEYLAAVTGWIAGLAASAPKPRR</sequence>
<comment type="caution">
    <text evidence="2">The sequence shown here is derived from an EMBL/GenBank/DDBJ whole genome shotgun (WGS) entry which is preliminary data.</text>
</comment>
<organism evidence="2 3">
    <name type="scientific">Mesorhizobium kowhaii</name>
    <dbReference type="NCBI Taxonomy" id="1300272"/>
    <lineage>
        <taxon>Bacteria</taxon>
        <taxon>Pseudomonadati</taxon>
        <taxon>Pseudomonadota</taxon>
        <taxon>Alphaproteobacteria</taxon>
        <taxon>Hyphomicrobiales</taxon>
        <taxon>Phyllobacteriaceae</taxon>
        <taxon>Mesorhizobium</taxon>
    </lineage>
</organism>
<gene>
    <name evidence="2" type="ORF">B5V02_31770</name>
</gene>
<dbReference type="InterPro" id="IPR053145">
    <property type="entry name" value="AB_hydrolase_Est10"/>
</dbReference>
<feature type="domain" description="Serine aminopeptidase S33" evidence="1">
    <location>
        <begin position="272"/>
        <end position="487"/>
    </location>
</feature>
<dbReference type="InterPro" id="IPR029058">
    <property type="entry name" value="AB_hydrolase_fold"/>
</dbReference>
<evidence type="ECO:0000313" key="3">
    <source>
        <dbReference type="Proteomes" id="UP000248616"/>
    </source>
</evidence>
<dbReference type="EMBL" id="MZXV01000070">
    <property type="protein sequence ID" value="PZV34687.1"/>
    <property type="molecule type" value="Genomic_DNA"/>
</dbReference>
<dbReference type="PANTHER" id="PTHR43265">
    <property type="entry name" value="ESTERASE ESTD"/>
    <property type="match status" value="1"/>
</dbReference>